<feature type="transmembrane region" description="Helical" evidence="2">
    <location>
        <begin position="51"/>
        <end position="71"/>
    </location>
</feature>
<dbReference type="InterPro" id="IPR021235">
    <property type="entry name" value="DUF2637"/>
</dbReference>
<reference evidence="3 4" key="1">
    <citation type="submission" date="2020-07" db="EMBL/GenBank/DDBJ databases">
        <title>Sequencing the genomes of 1000 actinobacteria strains.</title>
        <authorList>
            <person name="Klenk H.-P."/>
        </authorList>
    </citation>
    <scope>NUCLEOTIDE SEQUENCE [LARGE SCALE GENOMIC DNA]</scope>
    <source>
        <strain evidence="3 4">DSM 22185</strain>
    </source>
</reference>
<feature type="transmembrane region" description="Helical" evidence="2">
    <location>
        <begin position="111"/>
        <end position="133"/>
    </location>
</feature>
<keyword evidence="4" id="KW-1185">Reference proteome</keyword>
<keyword evidence="2" id="KW-0472">Membrane</keyword>
<evidence type="ECO:0000313" key="4">
    <source>
        <dbReference type="Proteomes" id="UP000552045"/>
    </source>
</evidence>
<keyword evidence="2" id="KW-0812">Transmembrane</keyword>
<proteinExistence type="predicted"/>
<dbReference type="Proteomes" id="UP000552045">
    <property type="component" value="Unassembled WGS sequence"/>
</dbReference>
<dbReference type="AlphaFoldDB" id="A0A7Y9ESN5"/>
<dbReference type="Pfam" id="PF13384">
    <property type="entry name" value="HTH_23"/>
    <property type="match status" value="1"/>
</dbReference>
<evidence type="ECO:0000256" key="1">
    <source>
        <dbReference type="SAM" id="MobiDB-lite"/>
    </source>
</evidence>
<accession>A0A7Y9ESN5</accession>
<dbReference type="EMBL" id="JACCBH010000001">
    <property type="protein sequence ID" value="NYD53237.1"/>
    <property type="molecule type" value="Genomic_DNA"/>
</dbReference>
<evidence type="ECO:0000256" key="2">
    <source>
        <dbReference type="SAM" id="Phobius"/>
    </source>
</evidence>
<comment type="caution">
    <text evidence="3">The sequence shown here is derived from an EMBL/GenBank/DDBJ whole genome shotgun (WGS) entry which is preliminary data.</text>
</comment>
<keyword evidence="2" id="KW-1133">Transmembrane helix</keyword>
<organism evidence="3 4">
    <name type="scientific">Microbacterium pseudoresistens</name>
    <dbReference type="NCBI Taxonomy" id="640634"/>
    <lineage>
        <taxon>Bacteria</taxon>
        <taxon>Bacillati</taxon>
        <taxon>Actinomycetota</taxon>
        <taxon>Actinomycetes</taxon>
        <taxon>Micrococcales</taxon>
        <taxon>Microbacteriaceae</taxon>
        <taxon>Microbacterium</taxon>
    </lineage>
</organism>
<dbReference type="Pfam" id="PF10935">
    <property type="entry name" value="DUF2637"/>
    <property type="match status" value="1"/>
</dbReference>
<name>A0A7Y9ESN5_9MICO</name>
<feature type="transmembrane region" description="Helical" evidence="2">
    <location>
        <begin position="83"/>
        <end position="105"/>
    </location>
</feature>
<evidence type="ECO:0008006" key="5">
    <source>
        <dbReference type="Google" id="ProtNLM"/>
    </source>
</evidence>
<feature type="region of interest" description="Disordered" evidence="1">
    <location>
        <begin position="174"/>
        <end position="201"/>
    </location>
</feature>
<dbReference type="RefSeq" id="WP_343045315.1">
    <property type="nucleotide sequence ID" value="NZ_BAABLC010000003.1"/>
</dbReference>
<evidence type="ECO:0000313" key="3">
    <source>
        <dbReference type="EMBL" id="NYD53237.1"/>
    </source>
</evidence>
<sequence>MSGPGQRRVGAWVVGASIIGTVLLGVGAFWLSFTALADLASRAGTAVGLAWVWPLIVDGVIVIATMSVVALSPYGRAATRYPWLLLSGAALVSITANITHALVAADDTVPGIVAALVASVPPIVLLAATHLTVELGRYRRAVPTVREDTDVDPATTLAQEGRSECTPVRALTSGTVSTAVTAEDTHAASSTPSRAPADMGGPGDAIRLSMQGLSNRQIALEFGVHPTTVGRWLKSVEKRSETTAEKEES</sequence>
<feature type="transmembrane region" description="Helical" evidence="2">
    <location>
        <begin position="12"/>
        <end position="31"/>
    </location>
</feature>
<protein>
    <recommendedName>
        <fullName evidence="5">DUF2637 domain-containing protein</fullName>
    </recommendedName>
</protein>
<gene>
    <name evidence="3" type="ORF">BKA02_000292</name>
</gene>